<dbReference type="Proteomes" id="UP000029121">
    <property type="component" value="Unassembled WGS sequence"/>
</dbReference>
<evidence type="ECO:0000313" key="3">
    <source>
        <dbReference type="Proteomes" id="UP000029121"/>
    </source>
</evidence>
<keyword evidence="3" id="KW-1185">Reference proteome</keyword>
<dbReference type="InterPro" id="IPR032675">
    <property type="entry name" value="LRR_dom_sf"/>
</dbReference>
<dbReference type="EMBL" id="KB870805">
    <property type="protein sequence ID" value="EOA37751.1"/>
    <property type="molecule type" value="Genomic_DNA"/>
</dbReference>
<reference evidence="3" key="1">
    <citation type="journal article" date="2013" name="Nat. Genet.">
        <title>The Capsella rubella genome and the genomic consequences of rapid mating system evolution.</title>
        <authorList>
            <person name="Slotte T."/>
            <person name="Hazzouri K.M."/>
            <person name="Agren J.A."/>
            <person name="Koenig D."/>
            <person name="Maumus F."/>
            <person name="Guo Y.L."/>
            <person name="Steige K."/>
            <person name="Platts A.E."/>
            <person name="Escobar J.S."/>
            <person name="Newman L.K."/>
            <person name="Wang W."/>
            <person name="Mandakova T."/>
            <person name="Vello E."/>
            <person name="Smith L.M."/>
            <person name="Henz S.R."/>
            <person name="Steffen J."/>
            <person name="Takuno S."/>
            <person name="Brandvain Y."/>
            <person name="Coop G."/>
            <person name="Andolfatto P."/>
            <person name="Hu T.T."/>
            <person name="Blanchette M."/>
            <person name="Clark R.M."/>
            <person name="Quesneville H."/>
            <person name="Nordborg M."/>
            <person name="Gaut B.S."/>
            <person name="Lysak M.A."/>
            <person name="Jenkins J."/>
            <person name="Grimwood J."/>
            <person name="Chapman J."/>
            <person name="Prochnik S."/>
            <person name="Shu S."/>
            <person name="Rokhsar D."/>
            <person name="Schmutz J."/>
            <person name="Weigel D."/>
            <person name="Wright S.I."/>
        </authorList>
    </citation>
    <scope>NUCLEOTIDE SEQUENCE [LARGE SCALE GENOMIC DNA]</scope>
    <source>
        <strain evidence="3">cv. Monte Gargano</strain>
    </source>
</reference>
<dbReference type="AlphaFoldDB" id="R0GPN7"/>
<gene>
    <name evidence="2" type="ORF">CARUB_v10012566mg</name>
</gene>
<feature type="non-terminal residue" evidence="2">
    <location>
        <position position="1"/>
    </location>
</feature>
<dbReference type="InterPro" id="IPR055294">
    <property type="entry name" value="FBL60-like"/>
</dbReference>
<dbReference type="SUPFAM" id="SSF52047">
    <property type="entry name" value="RNI-like"/>
    <property type="match status" value="1"/>
</dbReference>
<protein>
    <recommendedName>
        <fullName evidence="1">FBD domain-containing protein</fullName>
    </recommendedName>
</protein>
<dbReference type="PANTHER" id="PTHR31293:SF12">
    <property type="entry name" value="RNI-LIKE SUPERFAMILY PROTEIN"/>
    <property type="match status" value="1"/>
</dbReference>
<dbReference type="SMART" id="SM00579">
    <property type="entry name" value="FBD"/>
    <property type="match status" value="1"/>
</dbReference>
<dbReference type="PANTHER" id="PTHR31293">
    <property type="entry name" value="RNI-LIKE SUPERFAMILY PROTEIN"/>
    <property type="match status" value="1"/>
</dbReference>
<proteinExistence type="predicted"/>
<accession>R0GPN7</accession>
<dbReference type="KEGG" id="crb:17899099"/>
<evidence type="ECO:0000313" key="2">
    <source>
        <dbReference type="EMBL" id="EOA37751.1"/>
    </source>
</evidence>
<dbReference type="InterPro" id="IPR006566">
    <property type="entry name" value="FBD"/>
</dbReference>
<dbReference type="Gene3D" id="3.80.10.10">
    <property type="entry name" value="Ribonuclease Inhibitor"/>
    <property type="match status" value="1"/>
</dbReference>
<feature type="domain" description="FBD" evidence="1">
    <location>
        <begin position="349"/>
        <end position="420"/>
    </location>
</feature>
<organism evidence="2 3">
    <name type="scientific">Capsella rubella</name>
    <dbReference type="NCBI Taxonomy" id="81985"/>
    <lineage>
        <taxon>Eukaryota</taxon>
        <taxon>Viridiplantae</taxon>
        <taxon>Streptophyta</taxon>
        <taxon>Embryophyta</taxon>
        <taxon>Tracheophyta</taxon>
        <taxon>Spermatophyta</taxon>
        <taxon>Magnoliopsida</taxon>
        <taxon>eudicotyledons</taxon>
        <taxon>Gunneridae</taxon>
        <taxon>Pentapetalae</taxon>
        <taxon>rosids</taxon>
        <taxon>malvids</taxon>
        <taxon>Brassicales</taxon>
        <taxon>Brassicaceae</taxon>
        <taxon>Camelineae</taxon>
        <taxon>Capsella</taxon>
    </lineage>
</organism>
<dbReference type="Pfam" id="PF24758">
    <property type="entry name" value="LRR_At5g56370"/>
    <property type="match status" value="1"/>
</dbReference>
<evidence type="ECO:0000259" key="1">
    <source>
        <dbReference type="SMART" id="SM00579"/>
    </source>
</evidence>
<sequence length="425" mass="48572">RLKYASKNWYSLVTIIQSCVFDDSSSAINGSFKDFADRFVSPRHESHHRIKRFSLTLTSSSLDPSQYDTVKDCLRSVFKRGVLDLELDIRVGYDDQEDVDDDKYSLPLELFTCKSVVKLRLGSGFVIDHLPKNALLPSLKTLFLDSVRFNDTTDGGCAFTRLISACPVLEELLIYGHNCEDWNWSCVVSSKILKRLTIHRKQWDNDGDFESISFDTPSLEYFDYFDVLRDHYPVVNLSSLVEAKIELPPLYNGDTYDVTNLIKGLKHVQILIIGFPDTMQLFWAFREAVPVFENLFHLSVWTEEPICWAALVILVKRSPNLKSLTIEALHCDTTEEGVESVCKCVEGYSFLLSCPIEILKINQFHGYIGEMAQIKHILEKLQCLVLLEVHVEGRSDDDLQILVDLLMLPRASSKCKVQVMFSETN</sequence>
<name>R0GPN7_9BRAS</name>
<dbReference type="InterPro" id="IPR055411">
    <property type="entry name" value="LRR_FXL15/At3g58940/PEG3-like"/>
</dbReference>
<dbReference type="OrthoDB" id="1060098at2759"/>